<reference evidence="2 3" key="1">
    <citation type="journal article" date="2017" name="Int. J. Parasitol.">
        <title>The genome of the protozoan parasite Cystoisospora suis and a reverse vaccinology approach to identify vaccine candidates.</title>
        <authorList>
            <person name="Palmieri N."/>
            <person name="Shrestha A."/>
            <person name="Ruttkowski B."/>
            <person name="Beck T."/>
            <person name="Vogl C."/>
            <person name="Tomley F."/>
            <person name="Blake D.P."/>
            <person name="Joachim A."/>
        </authorList>
    </citation>
    <scope>NUCLEOTIDE SEQUENCE [LARGE SCALE GENOMIC DNA]</scope>
    <source>
        <strain evidence="2 3">Wien I</strain>
    </source>
</reference>
<feature type="non-terminal residue" evidence="2">
    <location>
        <position position="1"/>
    </location>
</feature>
<dbReference type="Proteomes" id="UP000221165">
    <property type="component" value="Unassembled WGS sequence"/>
</dbReference>
<sequence length="238" mass="24069">LLSASQQRNRVGEPSRPSRPPVLPSENRPPKDFSSLISSASPDEGDRPALPSREKPVLPPALSDVRGASAFMSSNSALYSSSSSSASSPSSSVCGSSPAPRLAAPPPPLQAPVGSGTSGSSSPPCSWPGEALSSLICHTPQPSSRASSRDCSRARGSKGPPPSSRRGGPPPSTSGSGTSRGVLSSSSHSSGGERGEQNKGYGYLSSRSSERGSGGGTCSLQSSFRSSERSSPYGPRSV</sequence>
<dbReference type="RefSeq" id="XP_067927282.1">
    <property type="nucleotide sequence ID" value="XM_068060731.1"/>
</dbReference>
<feature type="compositionally biased region" description="Low complexity" evidence="1">
    <location>
        <begin position="75"/>
        <end position="102"/>
    </location>
</feature>
<protein>
    <submittedName>
        <fullName evidence="2">Uncharacterized protein</fullName>
    </submittedName>
</protein>
<accession>A0A2C6LGV7</accession>
<evidence type="ECO:0000313" key="2">
    <source>
        <dbReference type="EMBL" id="PHJ25636.1"/>
    </source>
</evidence>
<feature type="compositionally biased region" description="Low complexity" evidence="1">
    <location>
        <begin position="173"/>
        <end position="190"/>
    </location>
</feature>
<dbReference type="VEuPathDB" id="ToxoDB:CSUI_000497"/>
<feature type="compositionally biased region" description="Low complexity" evidence="1">
    <location>
        <begin position="219"/>
        <end position="231"/>
    </location>
</feature>
<organism evidence="2 3">
    <name type="scientific">Cystoisospora suis</name>
    <dbReference type="NCBI Taxonomy" id="483139"/>
    <lineage>
        <taxon>Eukaryota</taxon>
        <taxon>Sar</taxon>
        <taxon>Alveolata</taxon>
        <taxon>Apicomplexa</taxon>
        <taxon>Conoidasida</taxon>
        <taxon>Coccidia</taxon>
        <taxon>Eucoccidiorida</taxon>
        <taxon>Eimeriorina</taxon>
        <taxon>Sarcocystidae</taxon>
        <taxon>Cystoisospora</taxon>
    </lineage>
</organism>
<feature type="region of interest" description="Disordered" evidence="1">
    <location>
        <begin position="75"/>
        <end position="238"/>
    </location>
</feature>
<keyword evidence="3" id="KW-1185">Reference proteome</keyword>
<evidence type="ECO:0000313" key="3">
    <source>
        <dbReference type="Proteomes" id="UP000221165"/>
    </source>
</evidence>
<dbReference type="GeneID" id="94423942"/>
<feature type="region of interest" description="Disordered" evidence="1">
    <location>
        <begin position="1"/>
        <end position="61"/>
    </location>
</feature>
<dbReference type="EMBL" id="MIGC01000187">
    <property type="protein sequence ID" value="PHJ25636.1"/>
    <property type="molecule type" value="Genomic_DNA"/>
</dbReference>
<name>A0A2C6LGV7_9APIC</name>
<feature type="compositionally biased region" description="Pro residues" evidence="1">
    <location>
        <begin position="159"/>
        <end position="172"/>
    </location>
</feature>
<evidence type="ECO:0000256" key="1">
    <source>
        <dbReference type="SAM" id="MobiDB-lite"/>
    </source>
</evidence>
<feature type="non-terminal residue" evidence="2">
    <location>
        <position position="238"/>
    </location>
</feature>
<proteinExistence type="predicted"/>
<gene>
    <name evidence="2" type="ORF">CSUI_000497</name>
</gene>
<comment type="caution">
    <text evidence="2">The sequence shown here is derived from an EMBL/GenBank/DDBJ whole genome shotgun (WGS) entry which is preliminary data.</text>
</comment>
<dbReference type="AlphaFoldDB" id="A0A2C6LGV7"/>
<feature type="compositionally biased region" description="Low complexity" evidence="1">
    <location>
        <begin position="111"/>
        <end position="129"/>
    </location>
</feature>
<feature type="compositionally biased region" description="Basic and acidic residues" evidence="1">
    <location>
        <begin position="44"/>
        <end position="56"/>
    </location>
</feature>